<proteinExistence type="predicted"/>
<evidence type="ECO:0000259" key="2">
    <source>
        <dbReference type="Pfam" id="PF01548"/>
    </source>
</evidence>
<dbReference type="PANTHER" id="PTHR33055">
    <property type="entry name" value="TRANSPOSASE FOR INSERTION SEQUENCE ELEMENT IS1111A"/>
    <property type="match status" value="1"/>
</dbReference>
<protein>
    <submittedName>
        <fullName evidence="4">Uncharacterized protein</fullName>
    </submittedName>
</protein>
<evidence type="ECO:0000256" key="1">
    <source>
        <dbReference type="SAM" id="Coils"/>
    </source>
</evidence>
<dbReference type="Pfam" id="PF01548">
    <property type="entry name" value="DEDD_Tnp_IS110"/>
    <property type="match status" value="1"/>
</dbReference>
<organism evidence="4 5">
    <name type="scientific">candidate division MSBL1 archaeon SCGC-AAA259E19</name>
    <dbReference type="NCBI Taxonomy" id="1698264"/>
    <lineage>
        <taxon>Archaea</taxon>
        <taxon>Methanobacteriati</taxon>
        <taxon>Methanobacteriota</taxon>
        <taxon>candidate division MSBL1</taxon>
    </lineage>
</organism>
<dbReference type="PANTHER" id="PTHR33055:SF13">
    <property type="entry name" value="TRANSPOSASE"/>
    <property type="match status" value="1"/>
</dbReference>
<dbReference type="AlphaFoldDB" id="A0A133UCU2"/>
<dbReference type="EMBL" id="LHXO01000197">
    <property type="protein sequence ID" value="KXA91999.1"/>
    <property type="molecule type" value="Genomic_DNA"/>
</dbReference>
<keyword evidence="1" id="KW-0175">Coiled coil</keyword>
<dbReference type="Proteomes" id="UP000070284">
    <property type="component" value="Unassembled WGS sequence"/>
</dbReference>
<feature type="non-terminal residue" evidence="4">
    <location>
        <position position="1"/>
    </location>
</feature>
<dbReference type="InterPro" id="IPR047650">
    <property type="entry name" value="Transpos_IS110"/>
</dbReference>
<dbReference type="Pfam" id="PF02371">
    <property type="entry name" value="Transposase_20"/>
    <property type="match status" value="1"/>
</dbReference>
<feature type="coiled-coil region" evidence="1">
    <location>
        <begin position="104"/>
        <end position="160"/>
    </location>
</feature>
<reference evidence="4 5" key="1">
    <citation type="journal article" date="2016" name="Sci. Rep.">
        <title>Metabolic traits of an uncultured archaeal lineage -MSBL1- from brine pools of the Red Sea.</title>
        <authorList>
            <person name="Mwirichia R."/>
            <person name="Alam I."/>
            <person name="Rashid M."/>
            <person name="Vinu M."/>
            <person name="Ba-Alawi W."/>
            <person name="Anthony Kamau A."/>
            <person name="Kamanda Ngugi D."/>
            <person name="Goker M."/>
            <person name="Klenk H.P."/>
            <person name="Bajic V."/>
            <person name="Stingl U."/>
        </authorList>
    </citation>
    <scope>NUCLEOTIDE SEQUENCE [LARGE SCALE GENOMIC DNA]</scope>
    <source>
        <strain evidence="4">SCGC-AAA259E19</strain>
    </source>
</reference>
<evidence type="ECO:0000259" key="3">
    <source>
        <dbReference type="Pfam" id="PF02371"/>
    </source>
</evidence>
<dbReference type="InterPro" id="IPR003346">
    <property type="entry name" value="Transposase_20"/>
</dbReference>
<evidence type="ECO:0000313" key="5">
    <source>
        <dbReference type="Proteomes" id="UP000070284"/>
    </source>
</evidence>
<sequence>GIVAIEAGDAWQPIYDWLDEKGFEVKLADPHKLRIIAEVKIKTDCRDSEALADLVRADLIPEVYVPTKDDRELRDTVKRRTKLVMERGNYFNRIKAELRKRRHNTNLNLRLQKTKKKLKNLDIDAINDYLEIVKTLNKRIGKLEKEIKEISGEMKEAQILMTIPYVGYFSAVTIVAEIVTIERFPTPHHLCSYAGLVPEVNQSGSKTVYGSIKGGRPVLRWILYQSAWNHVHHAESHLTRFYERLKQHKHQRLAMVATARKLTKVIY</sequence>
<gene>
    <name evidence="4" type="ORF">AKJ65_08205</name>
</gene>
<keyword evidence="5" id="KW-1185">Reference proteome</keyword>
<dbReference type="GO" id="GO:0006313">
    <property type="term" value="P:DNA transposition"/>
    <property type="evidence" value="ECO:0007669"/>
    <property type="project" value="InterPro"/>
</dbReference>
<name>A0A133UCU2_9EURY</name>
<accession>A0A133UCU2</accession>
<dbReference type="NCBIfam" id="NF033542">
    <property type="entry name" value="transpos_IS110"/>
    <property type="match status" value="1"/>
</dbReference>
<comment type="caution">
    <text evidence="4">The sequence shown here is derived from an EMBL/GenBank/DDBJ whole genome shotgun (WGS) entry which is preliminary data.</text>
</comment>
<dbReference type="GO" id="GO:0004803">
    <property type="term" value="F:transposase activity"/>
    <property type="evidence" value="ECO:0007669"/>
    <property type="project" value="InterPro"/>
</dbReference>
<evidence type="ECO:0000313" key="4">
    <source>
        <dbReference type="EMBL" id="KXA91999.1"/>
    </source>
</evidence>
<dbReference type="GO" id="GO:0003677">
    <property type="term" value="F:DNA binding"/>
    <property type="evidence" value="ECO:0007669"/>
    <property type="project" value="InterPro"/>
</dbReference>
<feature type="domain" description="Transposase IS116/IS110/IS902 C-terminal" evidence="3">
    <location>
        <begin position="157"/>
        <end position="242"/>
    </location>
</feature>
<feature type="domain" description="Transposase IS110-like N-terminal" evidence="2">
    <location>
        <begin position="7"/>
        <end position="99"/>
    </location>
</feature>
<dbReference type="InterPro" id="IPR002525">
    <property type="entry name" value="Transp_IS110-like_N"/>
</dbReference>